<dbReference type="Proteomes" id="UP001059663">
    <property type="component" value="Chromosome"/>
</dbReference>
<sequence>MRQQLNEIDGFVRDRHMPAIDWTDLDRVVEYGTVVEAPGAEDAHTAASTPFAPSTRN</sequence>
<protein>
    <submittedName>
        <fullName evidence="1">Uncharacterized protein</fullName>
    </submittedName>
</protein>
<evidence type="ECO:0000313" key="2">
    <source>
        <dbReference type="Proteomes" id="UP001059663"/>
    </source>
</evidence>
<evidence type="ECO:0000313" key="1">
    <source>
        <dbReference type="EMBL" id="UUZ45940.1"/>
    </source>
</evidence>
<proteinExistence type="predicted"/>
<name>A0AC61U797_9MICO</name>
<reference evidence="1" key="1">
    <citation type="submission" date="2021-11" db="EMBL/GenBank/DDBJ databases">
        <title>Study of the species diversity of bacterial strains isolated from a unique natural object - Shulgan-Tash cave (Bashkiria).</title>
        <authorList>
            <person name="Sazanova A.L."/>
            <person name="Chirak E.R."/>
            <person name="Safronova V.I."/>
        </authorList>
    </citation>
    <scope>NUCLEOTIDE SEQUENCE</scope>
    <source>
        <strain evidence="1">P1</strain>
    </source>
</reference>
<dbReference type="EMBL" id="CP087977">
    <property type="protein sequence ID" value="UUZ45940.1"/>
    <property type="molecule type" value="Genomic_DNA"/>
</dbReference>
<gene>
    <name evidence="1" type="ORF">LP422_08720</name>
</gene>
<accession>A0AC61U797</accession>
<organism evidence="1 2">
    <name type="scientific">Janibacter limosus</name>
    <dbReference type="NCBI Taxonomy" id="53458"/>
    <lineage>
        <taxon>Bacteria</taxon>
        <taxon>Bacillati</taxon>
        <taxon>Actinomycetota</taxon>
        <taxon>Actinomycetes</taxon>
        <taxon>Micrococcales</taxon>
        <taxon>Intrasporangiaceae</taxon>
        <taxon>Janibacter</taxon>
    </lineage>
</organism>